<dbReference type="AlphaFoldDB" id="A0A8J5X3V0"/>
<reference evidence="1" key="2">
    <citation type="submission" date="2021-02" db="EMBL/GenBank/DDBJ databases">
        <authorList>
            <person name="Kimball J.A."/>
            <person name="Haas M.W."/>
            <person name="Macchietto M."/>
            <person name="Kono T."/>
            <person name="Duquette J."/>
            <person name="Shao M."/>
        </authorList>
    </citation>
    <scope>NUCLEOTIDE SEQUENCE</scope>
    <source>
        <tissue evidence="1">Fresh leaf tissue</tissue>
    </source>
</reference>
<reference evidence="1" key="1">
    <citation type="journal article" date="2021" name="bioRxiv">
        <title>Whole Genome Assembly and Annotation of Northern Wild Rice, Zizania palustris L., Supports a Whole Genome Duplication in the Zizania Genus.</title>
        <authorList>
            <person name="Haas M."/>
            <person name="Kono T."/>
            <person name="Macchietto M."/>
            <person name="Millas R."/>
            <person name="McGilp L."/>
            <person name="Shao M."/>
            <person name="Duquette J."/>
            <person name="Hirsch C.N."/>
            <person name="Kimball J."/>
        </authorList>
    </citation>
    <scope>NUCLEOTIDE SEQUENCE</scope>
    <source>
        <tissue evidence="1">Fresh leaf tissue</tissue>
    </source>
</reference>
<keyword evidence="2" id="KW-1185">Reference proteome</keyword>
<evidence type="ECO:0000313" key="2">
    <source>
        <dbReference type="Proteomes" id="UP000729402"/>
    </source>
</evidence>
<name>A0A8J5X3V0_ZIZPA</name>
<comment type="caution">
    <text evidence="1">The sequence shown here is derived from an EMBL/GenBank/DDBJ whole genome shotgun (WGS) entry which is preliminary data.</text>
</comment>
<organism evidence="1 2">
    <name type="scientific">Zizania palustris</name>
    <name type="common">Northern wild rice</name>
    <dbReference type="NCBI Taxonomy" id="103762"/>
    <lineage>
        <taxon>Eukaryota</taxon>
        <taxon>Viridiplantae</taxon>
        <taxon>Streptophyta</taxon>
        <taxon>Embryophyta</taxon>
        <taxon>Tracheophyta</taxon>
        <taxon>Spermatophyta</taxon>
        <taxon>Magnoliopsida</taxon>
        <taxon>Liliopsida</taxon>
        <taxon>Poales</taxon>
        <taxon>Poaceae</taxon>
        <taxon>BOP clade</taxon>
        <taxon>Oryzoideae</taxon>
        <taxon>Oryzeae</taxon>
        <taxon>Zizaniinae</taxon>
        <taxon>Zizania</taxon>
    </lineage>
</organism>
<dbReference type="EMBL" id="JAAALK010000079">
    <property type="protein sequence ID" value="KAG8099695.1"/>
    <property type="molecule type" value="Genomic_DNA"/>
</dbReference>
<protein>
    <submittedName>
        <fullName evidence="1">Uncharacterized protein</fullName>
    </submittedName>
</protein>
<proteinExistence type="predicted"/>
<evidence type="ECO:0000313" key="1">
    <source>
        <dbReference type="EMBL" id="KAG8099695.1"/>
    </source>
</evidence>
<dbReference type="Proteomes" id="UP000729402">
    <property type="component" value="Unassembled WGS sequence"/>
</dbReference>
<accession>A0A8J5X3V0</accession>
<gene>
    <name evidence="1" type="ORF">GUJ93_ZPchr0013g35119</name>
</gene>
<sequence>MAREWHTSSRRPGHIMRCRGGLRVTANGQLRVDLPIDPLSRSVGVGMFGAFADMRCPILVLDGVVCARIGARLLILAILGSSLIGAPYLQVAEPIVQEAT</sequence>